<feature type="region of interest" description="Disordered" evidence="1">
    <location>
        <begin position="24"/>
        <end position="44"/>
    </location>
</feature>
<sequence>MRALHPLLGALLLTFPVSALGCEGRGGSDAQDSSATDGGSEDPGPACELLSTVELAGADALAPNGRTGSEILAAIPESFQTTLHWDLSTSLVEVEVQEASGQSSTLNLAFTLPPAPTFHFEEWAPAPGFNGDVICDDYVKTTLDVTAETQDGALSLNLPAVEVRLAADDPSTGYWAKPYVAVTRPLMSPEVEFITPIARVADSEKEFALSFDGAEVPGAITVYATNSTETHRIVVARW</sequence>
<gene>
    <name evidence="3" type="ORF">ENSA5_09410</name>
</gene>
<organism evidence="3 4">
    <name type="scientific">Enhygromyxa salina</name>
    <dbReference type="NCBI Taxonomy" id="215803"/>
    <lineage>
        <taxon>Bacteria</taxon>
        <taxon>Pseudomonadati</taxon>
        <taxon>Myxococcota</taxon>
        <taxon>Polyangia</taxon>
        <taxon>Nannocystales</taxon>
        <taxon>Nannocystaceae</taxon>
        <taxon>Enhygromyxa</taxon>
    </lineage>
</organism>
<keyword evidence="2" id="KW-0732">Signal</keyword>
<evidence type="ECO:0000313" key="4">
    <source>
        <dbReference type="Proteomes" id="UP000237968"/>
    </source>
</evidence>
<proteinExistence type="predicted"/>
<name>A0A2S9YGX9_9BACT</name>
<evidence type="ECO:0000313" key="3">
    <source>
        <dbReference type="EMBL" id="PRQ04292.1"/>
    </source>
</evidence>
<comment type="caution">
    <text evidence="3">The sequence shown here is derived from an EMBL/GenBank/DDBJ whole genome shotgun (WGS) entry which is preliminary data.</text>
</comment>
<evidence type="ECO:0000256" key="2">
    <source>
        <dbReference type="SAM" id="SignalP"/>
    </source>
</evidence>
<dbReference type="AlphaFoldDB" id="A0A2S9YGX9"/>
<feature type="chain" id="PRO_5015529749" description="Lipoprotein" evidence="2">
    <location>
        <begin position="20"/>
        <end position="238"/>
    </location>
</feature>
<dbReference type="RefSeq" id="WP_181197374.1">
    <property type="nucleotide sequence ID" value="NZ_PVNK01000047.1"/>
</dbReference>
<keyword evidence="4" id="KW-1185">Reference proteome</keyword>
<accession>A0A2S9YGX9</accession>
<reference evidence="3 4" key="1">
    <citation type="submission" date="2018-03" db="EMBL/GenBank/DDBJ databases">
        <title>Draft Genome Sequences of the Obligatory Marine Myxobacteria Enhygromyxa salina SWB005.</title>
        <authorList>
            <person name="Poehlein A."/>
            <person name="Moghaddam J.A."/>
            <person name="Harms H."/>
            <person name="Alanjari M."/>
            <person name="Koenig G.M."/>
            <person name="Daniel R."/>
            <person name="Schaeberle T.F."/>
        </authorList>
    </citation>
    <scope>NUCLEOTIDE SEQUENCE [LARGE SCALE GENOMIC DNA]</scope>
    <source>
        <strain evidence="3 4">SWB005</strain>
    </source>
</reference>
<evidence type="ECO:0000256" key="1">
    <source>
        <dbReference type="SAM" id="MobiDB-lite"/>
    </source>
</evidence>
<evidence type="ECO:0008006" key="5">
    <source>
        <dbReference type="Google" id="ProtNLM"/>
    </source>
</evidence>
<dbReference type="Proteomes" id="UP000237968">
    <property type="component" value="Unassembled WGS sequence"/>
</dbReference>
<dbReference type="EMBL" id="PVNK01000047">
    <property type="protein sequence ID" value="PRQ04292.1"/>
    <property type="molecule type" value="Genomic_DNA"/>
</dbReference>
<dbReference type="PROSITE" id="PS51257">
    <property type="entry name" value="PROKAR_LIPOPROTEIN"/>
    <property type="match status" value="1"/>
</dbReference>
<protein>
    <recommendedName>
        <fullName evidence="5">Lipoprotein</fullName>
    </recommendedName>
</protein>
<feature type="signal peptide" evidence="2">
    <location>
        <begin position="1"/>
        <end position="19"/>
    </location>
</feature>